<dbReference type="EMBL" id="DNAA01000111">
    <property type="protein sequence ID" value="HBA08902.1"/>
    <property type="molecule type" value="Genomic_DNA"/>
</dbReference>
<dbReference type="Pfam" id="PF02545">
    <property type="entry name" value="Maf"/>
    <property type="match status" value="1"/>
</dbReference>
<comment type="cofactor">
    <cofactor evidence="1 4">
        <name>a divalent metal cation</name>
        <dbReference type="ChEBI" id="CHEBI:60240"/>
    </cofactor>
</comment>
<dbReference type="STRING" id="1132855.GCA_000384255_02247"/>
<feature type="site" description="Important for substrate specificity" evidence="4">
    <location>
        <position position="19"/>
    </location>
</feature>
<dbReference type="EC" id="3.6.1.9" evidence="4"/>
<comment type="catalytic activity">
    <reaction evidence="4">
        <text>dTTP + H2O = dTMP + diphosphate + H(+)</text>
        <dbReference type="Rhea" id="RHEA:28534"/>
        <dbReference type="ChEBI" id="CHEBI:15377"/>
        <dbReference type="ChEBI" id="CHEBI:15378"/>
        <dbReference type="ChEBI" id="CHEBI:33019"/>
        <dbReference type="ChEBI" id="CHEBI:37568"/>
        <dbReference type="ChEBI" id="CHEBI:63528"/>
        <dbReference type="EC" id="3.6.1.9"/>
    </reaction>
</comment>
<dbReference type="InterPro" id="IPR029001">
    <property type="entry name" value="ITPase-like_fam"/>
</dbReference>
<gene>
    <name evidence="5" type="ORF">DCW48_04605</name>
</gene>
<dbReference type="PANTHER" id="PTHR43213:SF5">
    <property type="entry name" value="BIFUNCTIONAL DTTP_UTP PYROPHOSPHATASE_METHYLTRANSFERASE PROTEIN-RELATED"/>
    <property type="match status" value="1"/>
</dbReference>
<accession>A0A351RA31</accession>
<organism evidence="5 6">
    <name type="scientific">Methylotenera mobilis</name>
    <dbReference type="NCBI Taxonomy" id="359408"/>
    <lineage>
        <taxon>Bacteria</taxon>
        <taxon>Pseudomonadati</taxon>
        <taxon>Pseudomonadota</taxon>
        <taxon>Betaproteobacteria</taxon>
        <taxon>Nitrosomonadales</taxon>
        <taxon>Methylophilaceae</taxon>
        <taxon>Methylotenera</taxon>
    </lineage>
</organism>
<dbReference type="Proteomes" id="UP000264313">
    <property type="component" value="Unassembled WGS sequence"/>
</dbReference>
<dbReference type="CDD" id="cd00555">
    <property type="entry name" value="Maf"/>
    <property type="match status" value="1"/>
</dbReference>
<dbReference type="PIRSF" id="PIRSF006305">
    <property type="entry name" value="Maf"/>
    <property type="match status" value="1"/>
</dbReference>
<comment type="subcellular location">
    <subcellularLocation>
        <location evidence="4">Cytoplasm</location>
    </subcellularLocation>
</comment>
<name>A0A351RA31_9PROT</name>
<dbReference type="GO" id="GO:0009117">
    <property type="term" value="P:nucleotide metabolic process"/>
    <property type="evidence" value="ECO:0007669"/>
    <property type="project" value="UniProtKB-KW"/>
</dbReference>
<evidence type="ECO:0000256" key="4">
    <source>
        <dbReference type="HAMAP-Rule" id="MF_00528"/>
    </source>
</evidence>
<dbReference type="InterPro" id="IPR003697">
    <property type="entry name" value="Maf-like"/>
</dbReference>
<dbReference type="GO" id="GO:0036221">
    <property type="term" value="F:UTP diphosphatase activity"/>
    <property type="evidence" value="ECO:0007669"/>
    <property type="project" value="RHEA"/>
</dbReference>
<comment type="caution">
    <text evidence="4">Lacks conserved residue(s) required for the propagation of feature annotation.</text>
</comment>
<dbReference type="Gene3D" id="3.90.950.10">
    <property type="match status" value="1"/>
</dbReference>
<comment type="caution">
    <text evidence="5">The sequence shown here is derived from an EMBL/GenBank/DDBJ whole genome shotgun (WGS) entry which is preliminary data.</text>
</comment>
<reference evidence="5 6" key="1">
    <citation type="journal article" date="2018" name="Nat. Biotechnol.">
        <title>A standardized bacterial taxonomy based on genome phylogeny substantially revises the tree of life.</title>
        <authorList>
            <person name="Parks D.H."/>
            <person name="Chuvochina M."/>
            <person name="Waite D.W."/>
            <person name="Rinke C."/>
            <person name="Skarshewski A."/>
            <person name="Chaumeil P.A."/>
            <person name="Hugenholtz P."/>
        </authorList>
    </citation>
    <scope>NUCLEOTIDE SEQUENCE [LARGE SCALE GENOMIC DNA]</scope>
    <source>
        <strain evidence="5">UBA9958</strain>
    </source>
</reference>
<dbReference type="GO" id="GO:0036218">
    <property type="term" value="F:dTTP diphosphatase activity"/>
    <property type="evidence" value="ECO:0007669"/>
    <property type="project" value="RHEA"/>
</dbReference>
<evidence type="ECO:0000256" key="3">
    <source>
        <dbReference type="ARBA" id="ARBA00023080"/>
    </source>
</evidence>
<sequence>MWKNNHKNSTIILASRSPRRVELLKQIGLDCEIYPADIDESQLPNESPVQYVLRLAQEKATACASMLPTEYLNYPILAADTTVALSDLVLGKPVDDDDARDMLSKLSAGTHQVHTAVALSFNGELEVLLSSTNVEMMTLSAEQIEQYIATGDHRDKAGSYGIQGLAGAWVKKIEGSYTGVMGLPIYETAALLRKHRIITI</sequence>
<dbReference type="AlphaFoldDB" id="A0A351RA31"/>
<dbReference type="GO" id="GO:0005737">
    <property type="term" value="C:cytoplasm"/>
    <property type="evidence" value="ECO:0007669"/>
    <property type="project" value="UniProtKB-SubCell"/>
</dbReference>
<evidence type="ECO:0000313" key="5">
    <source>
        <dbReference type="EMBL" id="HBA08902.1"/>
    </source>
</evidence>
<evidence type="ECO:0000256" key="2">
    <source>
        <dbReference type="ARBA" id="ARBA00022801"/>
    </source>
</evidence>
<comment type="function">
    <text evidence="4">Nucleoside triphosphate pyrophosphatase that hydrolyzes dTTP and UTP. May have a dual role in cell division arrest and in preventing the incorporation of modified nucleotides into cellular nucleic acids.</text>
</comment>
<proteinExistence type="inferred from homology"/>
<evidence type="ECO:0000256" key="1">
    <source>
        <dbReference type="ARBA" id="ARBA00001968"/>
    </source>
</evidence>
<evidence type="ECO:0000313" key="6">
    <source>
        <dbReference type="Proteomes" id="UP000264313"/>
    </source>
</evidence>
<feature type="site" description="Important for substrate specificity" evidence="4">
    <location>
        <position position="163"/>
    </location>
</feature>
<protein>
    <recommendedName>
        <fullName evidence="4">dTTP/UTP pyrophosphatase</fullName>
        <shortName evidence="4">dTTPase/UTPase</shortName>
        <ecNumber evidence="4">3.6.1.9</ecNumber>
    </recommendedName>
    <alternativeName>
        <fullName evidence="4">Nucleoside triphosphate pyrophosphatase</fullName>
    </alternativeName>
    <alternativeName>
        <fullName evidence="4">Nucleotide pyrophosphatase</fullName>
        <shortName evidence="4">Nucleotide PPase</shortName>
    </alternativeName>
</protein>
<keyword evidence="4" id="KW-0963">Cytoplasm</keyword>
<dbReference type="NCBIfam" id="TIGR00172">
    <property type="entry name" value="maf"/>
    <property type="match status" value="1"/>
</dbReference>
<keyword evidence="2 4" id="KW-0378">Hydrolase</keyword>
<keyword evidence="3 4" id="KW-0546">Nucleotide metabolism</keyword>
<dbReference type="PANTHER" id="PTHR43213">
    <property type="entry name" value="BIFUNCTIONAL DTTP/UTP PYROPHOSPHATASE/METHYLTRANSFERASE PROTEIN-RELATED"/>
    <property type="match status" value="1"/>
</dbReference>
<dbReference type="SUPFAM" id="SSF52972">
    <property type="entry name" value="ITPase-like"/>
    <property type="match status" value="1"/>
</dbReference>
<dbReference type="HAMAP" id="MF_00528">
    <property type="entry name" value="Maf"/>
    <property type="match status" value="1"/>
</dbReference>
<comment type="similarity">
    <text evidence="4">Belongs to the Maf family. YhdE subfamily.</text>
</comment>
<feature type="site" description="Important for substrate specificity" evidence="4">
    <location>
        <position position="81"/>
    </location>
</feature>
<comment type="catalytic activity">
    <reaction evidence="4">
        <text>UTP + H2O = UMP + diphosphate + H(+)</text>
        <dbReference type="Rhea" id="RHEA:29395"/>
        <dbReference type="ChEBI" id="CHEBI:15377"/>
        <dbReference type="ChEBI" id="CHEBI:15378"/>
        <dbReference type="ChEBI" id="CHEBI:33019"/>
        <dbReference type="ChEBI" id="CHEBI:46398"/>
        <dbReference type="ChEBI" id="CHEBI:57865"/>
        <dbReference type="EC" id="3.6.1.9"/>
    </reaction>
</comment>
<feature type="active site" description="Proton acceptor" evidence="4">
    <location>
        <position position="80"/>
    </location>
</feature>